<evidence type="ECO:0000313" key="5">
    <source>
        <dbReference type="Proteomes" id="UP001519641"/>
    </source>
</evidence>
<dbReference type="RefSeq" id="WP_214544347.1">
    <property type="nucleotide sequence ID" value="NZ_JAHEWS010000010.1"/>
</dbReference>
<dbReference type="CDD" id="cd05829">
    <property type="entry name" value="Sortase_F"/>
    <property type="match status" value="1"/>
</dbReference>
<dbReference type="InterPro" id="IPR023365">
    <property type="entry name" value="Sortase_dom-sf"/>
</dbReference>
<dbReference type="Gene3D" id="2.40.260.10">
    <property type="entry name" value="Sortase"/>
    <property type="match status" value="1"/>
</dbReference>
<evidence type="ECO:0000256" key="3">
    <source>
        <dbReference type="SAM" id="SignalP"/>
    </source>
</evidence>
<dbReference type="InterPro" id="IPR042001">
    <property type="entry name" value="Sortase_F"/>
</dbReference>
<feature type="compositionally biased region" description="Polar residues" evidence="2">
    <location>
        <begin position="28"/>
        <end position="39"/>
    </location>
</feature>
<dbReference type="EMBL" id="JAHEWS010000010">
    <property type="protein sequence ID" value="MBT1587861.1"/>
    <property type="molecule type" value="Genomic_DNA"/>
</dbReference>
<protein>
    <submittedName>
        <fullName evidence="4">Class F sortase</fullName>
    </submittedName>
</protein>
<proteinExistence type="predicted"/>
<feature type="region of interest" description="Disordered" evidence="2">
    <location>
        <begin position="20"/>
        <end position="53"/>
    </location>
</feature>
<accession>A0ABS5VEE2</accession>
<evidence type="ECO:0000256" key="1">
    <source>
        <dbReference type="ARBA" id="ARBA00022801"/>
    </source>
</evidence>
<comment type="caution">
    <text evidence="4">The sequence shown here is derived from an EMBL/GenBank/DDBJ whole genome shotgun (WGS) entry which is preliminary data.</text>
</comment>
<evidence type="ECO:0000256" key="2">
    <source>
        <dbReference type="SAM" id="MobiDB-lite"/>
    </source>
</evidence>
<dbReference type="SUPFAM" id="SSF63817">
    <property type="entry name" value="Sortase"/>
    <property type="match status" value="1"/>
</dbReference>
<name>A0ABS5VEE2_9MICO</name>
<dbReference type="Pfam" id="PF04203">
    <property type="entry name" value="Sortase"/>
    <property type="match status" value="1"/>
</dbReference>
<sequence length="212" mass="21333">MRSATVTLVVAVAAAALTGCSSAGTTPGGQPSVLTTSAPRPTPVPSAFSTEVPQQTATIPPVRRAAAPTTITVDHAGITAPVRPEGVDEGGAMALPPDPATAGWYRFGAAPSSDEGTVVIAAHVDAVGYGVGPFARLGGAPSGTRVTLTDTAGAETTWRIDSVSMLEKQGLAWGEVFRADGPRRLVLITCGGTFDAATGHYESNLVVTAVPV</sequence>
<keyword evidence="3" id="KW-0732">Signal</keyword>
<feature type="chain" id="PRO_5047330384" evidence="3">
    <location>
        <begin position="24"/>
        <end position="212"/>
    </location>
</feature>
<dbReference type="InterPro" id="IPR005754">
    <property type="entry name" value="Sortase"/>
</dbReference>
<dbReference type="PROSITE" id="PS51257">
    <property type="entry name" value="PROKAR_LIPOPROTEIN"/>
    <property type="match status" value="1"/>
</dbReference>
<keyword evidence="5" id="KW-1185">Reference proteome</keyword>
<keyword evidence="1" id="KW-0378">Hydrolase</keyword>
<gene>
    <name evidence="4" type="ORF">KK097_08550</name>
</gene>
<dbReference type="Proteomes" id="UP001519641">
    <property type="component" value="Unassembled WGS sequence"/>
</dbReference>
<organism evidence="4 5">
    <name type="scientific">Curtobacterium aurantiacum</name>
    <dbReference type="NCBI Taxonomy" id="3236919"/>
    <lineage>
        <taxon>Bacteria</taxon>
        <taxon>Bacillati</taxon>
        <taxon>Actinomycetota</taxon>
        <taxon>Actinomycetes</taxon>
        <taxon>Micrococcales</taxon>
        <taxon>Microbacteriaceae</taxon>
        <taxon>Curtobacterium</taxon>
    </lineage>
</organism>
<reference evidence="4 5" key="1">
    <citation type="submission" date="2021-05" db="EMBL/GenBank/DDBJ databases">
        <title>Whole genome sequence of Curtobacterium flaccumfaciens pv. flaccumfaciens strain CFBP 8819.</title>
        <authorList>
            <person name="Osdaghi E."/>
            <person name="Taghouti G."/>
            <person name="Portier P."/>
            <person name="Fazliarab A."/>
            <person name="Taghavi S.M."/>
            <person name="Briand M."/>
            <person name="Le-Saux M."/>
            <person name="Jacques M.-A."/>
        </authorList>
    </citation>
    <scope>NUCLEOTIDE SEQUENCE [LARGE SCALE GENOMIC DNA]</scope>
    <source>
        <strain evidence="4 5">CFBP 8819</strain>
    </source>
</reference>
<feature type="signal peptide" evidence="3">
    <location>
        <begin position="1"/>
        <end position="23"/>
    </location>
</feature>
<evidence type="ECO:0000313" key="4">
    <source>
        <dbReference type="EMBL" id="MBT1587861.1"/>
    </source>
</evidence>